<comment type="caution">
    <text evidence="1">The sequence shown here is derived from an EMBL/GenBank/DDBJ whole genome shotgun (WGS) entry which is preliminary data.</text>
</comment>
<gene>
    <name evidence="1" type="ORF">IQ247_01750</name>
</gene>
<dbReference type="AlphaFoldDB" id="A0A8J7FBY6"/>
<accession>A0A8J7FBY6</accession>
<evidence type="ECO:0000313" key="2">
    <source>
        <dbReference type="Proteomes" id="UP000620559"/>
    </source>
</evidence>
<dbReference type="EMBL" id="JADEWL010000003">
    <property type="protein sequence ID" value="MBE9211451.1"/>
    <property type="molecule type" value="Genomic_DNA"/>
</dbReference>
<evidence type="ECO:0000313" key="1">
    <source>
        <dbReference type="EMBL" id="MBE9211451.1"/>
    </source>
</evidence>
<sequence length="115" mass="12961">MSFAEQNLNAFIDLLKTKPGLFSQDKIANLEKLINNTPDDIEQLSNAIANWYENHSKILDAQLVVLNHSLNSQVNSDIDKNTLLNAIKQSLAKVKDKNKKDTLQYYSVKGNCRLG</sequence>
<reference evidence="1" key="1">
    <citation type="submission" date="2020-10" db="EMBL/GenBank/DDBJ databases">
        <authorList>
            <person name="Castelo-Branco R."/>
            <person name="Eusebio N."/>
            <person name="Adriana R."/>
            <person name="Vieira A."/>
            <person name="Brugerolle De Fraissinette N."/>
            <person name="Rezende De Castro R."/>
            <person name="Schneider M.P."/>
            <person name="Vasconcelos V."/>
            <person name="Leao P.N."/>
        </authorList>
    </citation>
    <scope>NUCLEOTIDE SEQUENCE</scope>
    <source>
        <strain evidence="1">LEGE 06105</strain>
    </source>
</reference>
<protein>
    <submittedName>
        <fullName evidence="1">Uncharacterized protein</fullName>
    </submittedName>
</protein>
<name>A0A8J7FBY6_9CYAN</name>
<dbReference type="Proteomes" id="UP000620559">
    <property type="component" value="Unassembled WGS sequence"/>
</dbReference>
<proteinExistence type="predicted"/>
<dbReference type="RefSeq" id="WP_193916394.1">
    <property type="nucleotide sequence ID" value="NZ_JADEWL010000003.1"/>
</dbReference>
<keyword evidence="2" id="KW-1185">Reference proteome</keyword>
<organism evidence="1 2">
    <name type="scientific">Plectonema cf. radiosum LEGE 06105</name>
    <dbReference type="NCBI Taxonomy" id="945769"/>
    <lineage>
        <taxon>Bacteria</taxon>
        <taxon>Bacillati</taxon>
        <taxon>Cyanobacteriota</taxon>
        <taxon>Cyanophyceae</taxon>
        <taxon>Oscillatoriophycideae</taxon>
        <taxon>Oscillatoriales</taxon>
        <taxon>Microcoleaceae</taxon>
        <taxon>Plectonema</taxon>
    </lineage>
</organism>